<comment type="subcellular location">
    <subcellularLocation>
        <location evidence="1">Cytoplasm</location>
        <location evidence="1">Cytoskeleton</location>
    </subcellularLocation>
</comment>
<keyword evidence="12" id="KW-0732">Signal</keyword>
<evidence type="ECO:0000313" key="15">
    <source>
        <dbReference type="Proteomes" id="UP000472260"/>
    </source>
</evidence>
<keyword evidence="8" id="KW-0206">Cytoskeleton</keyword>
<dbReference type="InterPro" id="IPR019821">
    <property type="entry name" value="Kinesin_motor_CS"/>
</dbReference>
<keyword evidence="3 10" id="KW-0493">Microtubule</keyword>
<dbReference type="GO" id="GO:1904115">
    <property type="term" value="C:axon cytoplasm"/>
    <property type="evidence" value="ECO:0007669"/>
    <property type="project" value="GOC"/>
</dbReference>
<dbReference type="Gene3D" id="3.40.850.10">
    <property type="entry name" value="Kinesin motor domain"/>
    <property type="match status" value="1"/>
</dbReference>
<organism evidence="14 15">
    <name type="scientific">Sinocyclocheilus anshuiensis</name>
    <dbReference type="NCBI Taxonomy" id="1608454"/>
    <lineage>
        <taxon>Eukaryota</taxon>
        <taxon>Metazoa</taxon>
        <taxon>Chordata</taxon>
        <taxon>Craniata</taxon>
        <taxon>Vertebrata</taxon>
        <taxon>Euteleostomi</taxon>
        <taxon>Actinopterygii</taxon>
        <taxon>Neopterygii</taxon>
        <taxon>Teleostei</taxon>
        <taxon>Ostariophysi</taxon>
        <taxon>Cypriniformes</taxon>
        <taxon>Cyprinidae</taxon>
        <taxon>Cyprininae</taxon>
        <taxon>Sinocyclocheilus</taxon>
    </lineage>
</organism>
<dbReference type="GO" id="GO:0008017">
    <property type="term" value="F:microtubule binding"/>
    <property type="evidence" value="ECO:0007669"/>
    <property type="project" value="InterPro"/>
</dbReference>
<sequence>MGNPDLGHMLGMSLLFLCGLNVCFMCPQGKSYVFDGVFPPETYQEQVYNTCAKQIVKDVLEGCNGTIFAYGQTSSGKTYSMEGNLNDLQHMGIIPRIAKDIFNHVNDNLEFHIKVSYFEIYMEKINDLLDVTKTNLCVHEDENHVPYVKGCTERFVSSPEEITNIINEGKSKRHVAGTNMNEYSSRSHSIFQIVISQEHGEHKLSGKLCLVDLAGSEKVSKTGAVGNVLDEAKNINKSLSALCNVVSALTGQTKTHIPYRDSKLTRVLQYCLGGNCRTTILICCSPSSLNKSETMYTLKFGQRAKRIKNTAFINHKMTSNEWQRKYEKEKEKNNILENKIQTLEMERRNWHNGEAHTQTSCILMNLYFGGVIPPRLL</sequence>
<dbReference type="SMART" id="SM00129">
    <property type="entry name" value="KISc"/>
    <property type="match status" value="1"/>
</dbReference>
<evidence type="ECO:0000256" key="9">
    <source>
        <dbReference type="PROSITE-ProRule" id="PRU00283"/>
    </source>
</evidence>
<dbReference type="PROSITE" id="PS00411">
    <property type="entry name" value="KINESIN_MOTOR_1"/>
    <property type="match status" value="1"/>
</dbReference>
<dbReference type="GO" id="GO:0048731">
    <property type="term" value="P:system development"/>
    <property type="evidence" value="ECO:0007669"/>
    <property type="project" value="UniProtKB-ARBA"/>
</dbReference>
<evidence type="ECO:0000256" key="10">
    <source>
        <dbReference type="RuleBase" id="RU000394"/>
    </source>
</evidence>
<proteinExistence type="inferred from homology"/>
<name>A0A671MH65_9TELE</name>
<dbReference type="GO" id="GO:0032991">
    <property type="term" value="C:protein-containing complex"/>
    <property type="evidence" value="ECO:0007669"/>
    <property type="project" value="UniProtKB-ARBA"/>
</dbReference>
<accession>A0A671MH65</accession>
<evidence type="ECO:0000256" key="3">
    <source>
        <dbReference type="ARBA" id="ARBA00022701"/>
    </source>
</evidence>
<dbReference type="GO" id="GO:0007097">
    <property type="term" value="P:nuclear migration"/>
    <property type="evidence" value="ECO:0007669"/>
    <property type="project" value="UniProtKB-ARBA"/>
</dbReference>
<feature type="chain" id="PRO_5025658965" description="Kinesin-like protein" evidence="12">
    <location>
        <begin position="32"/>
        <end position="377"/>
    </location>
</feature>
<evidence type="ECO:0000256" key="11">
    <source>
        <dbReference type="SAM" id="Coils"/>
    </source>
</evidence>
<evidence type="ECO:0000256" key="6">
    <source>
        <dbReference type="ARBA" id="ARBA00023054"/>
    </source>
</evidence>
<dbReference type="GO" id="GO:0003777">
    <property type="term" value="F:microtubule motor activity"/>
    <property type="evidence" value="ECO:0007669"/>
    <property type="project" value="InterPro"/>
</dbReference>
<dbReference type="CDD" id="cd01369">
    <property type="entry name" value="KISc_KHC_KIF5"/>
    <property type="match status" value="1"/>
</dbReference>
<evidence type="ECO:0000256" key="7">
    <source>
        <dbReference type="ARBA" id="ARBA00023175"/>
    </source>
</evidence>
<dbReference type="PRINTS" id="PR00380">
    <property type="entry name" value="KINESINHEAVY"/>
</dbReference>
<keyword evidence="2" id="KW-0963">Cytoplasm</keyword>
<dbReference type="InterPro" id="IPR027417">
    <property type="entry name" value="P-loop_NTPase"/>
</dbReference>
<evidence type="ECO:0000256" key="1">
    <source>
        <dbReference type="ARBA" id="ARBA00004245"/>
    </source>
</evidence>
<dbReference type="AlphaFoldDB" id="A0A671MH65"/>
<keyword evidence="5 9" id="KW-0067">ATP-binding</keyword>
<keyword evidence="4 9" id="KW-0547">Nucleotide-binding</keyword>
<feature type="coiled-coil region" evidence="11">
    <location>
        <begin position="319"/>
        <end position="346"/>
    </location>
</feature>
<evidence type="ECO:0000256" key="8">
    <source>
        <dbReference type="ARBA" id="ARBA00023212"/>
    </source>
</evidence>
<evidence type="ECO:0000256" key="5">
    <source>
        <dbReference type="ARBA" id="ARBA00022840"/>
    </source>
</evidence>
<dbReference type="Ensembl" id="ENSSANT00000034699.1">
    <property type="protein sequence ID" value="ENSSANP00000032597.1"/>
    <property type="gene ID" value="ENSSANG00000016607.1"/>
</dbReference>
<dbReference type="InterPro" id="IPR027640">
    <property type="entry name" value="Kinesin-like_fam"/>
</dbReference>
<dbReference type="Pfam" id="PF00225">
    <property type="entry name" value="Kinesin"/>
    <property type="match status" value="1"/>
</dbReference>
<dbReference type="Proteomes" id="UP000472260">
    <property type="component" value="Unassembled WGS sequence"/>
</dbReference>
<feature type="domain" description="Kinesin motor" evidence="13">
    <location>
        <begin position="1"/>
        <end position="307"/>
    </location>
</feature>
<dbReference type="GO" id="GO:0005524">
    <property type="term" value="F:ATP binding"/>
    <property type="evidence" value="ECO:0007669"/>
    <property type="project" value="UniProtKB-UniRule"/>
</dbReference>
<dbReference type="InterPro" id="IPR036961">
    <property type="entry name" value="Kinesin_motor_dom_sf"/>
</dbReference>
<dbReference type="PROSITE" id="PS50067">
    <property type="entry name" value="KINESIN_MOTOR_2"/>
    <property type="match status" value="1"/>
</dbReference>
<comment type="similarity">
    <text evidence="9 10">Belongs to the TRAFAC class myosin-kinesin ATPase superfamily. Kinesin family.</text>
</comment>
<dbReference type="SUPFAM" id="SSF52540">
    <property type="entry name" value="P-loop containing nucleoside triphosphate hydrolases"/>
    <property type="match status" value="1"/>
</dbReference>
<dbReference type="InterPro" id="IPR001752">
    <property type="entry name" value="Kinesin_motor_dom"/>
</dbReference>
<dbReference type="PANTHER" id="PTHR47968:SF36">
    <property type="entry name" value="KINESIN HEAVY CHAIN ISOFORM X1"/>
    <property type="match status" value="1"/>
</dbReference>
<protein>
    <recommendedName>
        <fullName evidence="10">Kinesin-like protein</fullName>
    </recommendedName>
</protein>
<evidence type="ECO:0000256" key="2">
    <source>
        <dbReference type="ARBA" id="ARBA00022490"/>
    </source>
</evidence>
<dbReference type="FunFam" id="3.40.850.10:FF:000067">
    <property type="entry name" value="Kinesin-like protein"/>
    <property type="match status" value="1"/>
</dbReference>
<feature type="binding site" evidence="9">
    <location>
        <begin position="71"/>
        <end position="78"/>
    </location>
    <ligand>
        <name>ATP</name>
        <dbReference type="ChEBI" id="CHEBI:30616"/>
    </ligand>
</feature>
<dbReference type="GO" id="GO:0098957">
    <property type="term" value="P:anterograde axonal transport of mitochondrion"/>
    <property type="evidence" value="ECO:0007669"/>
    <property type="project" value="UniProtKB-ARBA"/>
</dbReference>
<dbReference type="GO" id="GO:0030951">
    <property type="term" value="P:establishment or maintenance of microtubule cytoskeleton polarity"/>
    <property type="evidence" value="ECO:0007669"/>
    <property type="project" value="UniProtKB-ARBA"/>
</dbReference>
<keyword evidence="7 9" id="KW-0505">Motor protein</keyword>
<evidence type="ECO:0000259" key="13">
    <source>
        <dbReference type="PROSITE" id="PS50067"/>
    </source>
</evidence>
<dbReference type="GO" id="GO:0048489">
    <property type="term" value="P:synaptic vesicle transport"/>
    <property type="evidence" value="ECO:0007669"/>
    <property type="project" value="UniProtKB-ARBA"/>
</dbReference>
<feature type="signal peptide" evidence="12">
    <location>
        <begin position="1"/>
        <end position="31"/>
    </location>
</feature>
<keyword evidence="15" id="KW-1185">Reference proteome</keyword>
<dbReference type="GO" id="GO:0007292">
    <property type="term" value="P:female gamete generation"/>
    <property type="evidence" value="ECO:0007669"/>
    <property type="project" value="UniProtKB-ARBA"/>
</dbReference>
<evidence type="ECO:0000256" key="12">
    <source>
        <dbReference type="SAM" id="SignalP"/>
    </source>
</evidence>
<reference evidence="14" key="1">
    <citation type="submission" date="2025-08" db="UniProtKB">
        <authorList>
            <consortium name="Ensembl"/>
        </authorList>
    </citation>
    <scope>IDENTIFICATION</scope>
</reference>
<dbReference type="GO" id="GO:0005874">
    <property type="term" value="C:microtubule"/>
    <property type="evidence" value="ECO:0007669"/>
    <property type="project" value="UniProtKB-KW"/>
</dbReference>
<keyword evidence="6 11" id="KW-0175">Coiled coil</keyword>
<evidence type="ECO:0000256" key="4">
    <source>
        <dbReference type="ARBA" id="ARBA00022741"/>
    </source>
</evidence>
<evidence type="ECO:0000313" key="14">
    <source>
        <dbReference type="Ensembl" id="ENSSANP00000032597.1"/>
    </source>
</evidence>
<dbReference type="PANTHER" id="PTHR47968">
    <property type="entry name" value="CENTROMERE PROTEIN E"/>
    <property type="match status" value="1"/>
</dbReference>
<reference evidence="14" key="2">
    <citation type="submission" date="2025-09" db="UniProtKB">
        <authorList>
            <consortium name="Ensembl"/>
        </authorList>
    </citation>
    <scope>IDENTIFICATION</scope>
</reference>